<sequence>MSNNEMEKKVIESYQNDERMMILIYVQWCVNNEIDPVALYEEAYPGQSKNQTLQDMLELAVPKNESENIADQTVLNALQLFGNDDLAFAVQGEIEKRQPK</sequence>
<comment type="caution">
    <text evidence="1">The sequence shown here is derived from an EMBL/GenBank/DDBJ whole genome shotgun (WGS) entry which is preliminary data.</text>
</comment>
<evidence type="ECO:0000313" key="2">
    <source>
        <dbReference type="Proteomes" id="UP001595387"/>
    </source>
</evidence>
<evidence type="ECO:0000313" key="1">
    <source>
        <dbReference type="EMBL" id="MFC2947817.1"/>
    </source>
</evidence>
<organism evidence="1 2">
    <name type="scientific">Virgibacillus sediminis</name>
    <dbReference type="NCBI Taxonomy" id="202260"/>
    <lineage>
        <taxon>Bacteria</taxon>
        <taxon>Bacillati</taxon>
        <taxon>Bacillota</taxon>
        <taxon>Bacilli</taxon>
        <taxon>Bacillales</taxon>
        <taxon>Bacillaceae</taxon>
        <taxon>Virgibacillus</taxon>
    </lineage>
</organism>
<dbReference type="Proteomes" id="UP001595387">
    <property type="component" value="Unassembled WGS sequence"/>
</dbReference>
<keyword evidence="2" id="KW-1185">Reference proteome</keyword>
<proteinExistence type="predicted"/>
<protein>
    <submittedName>
        <fullName evidence="1">Uncharacterized protein</fullName>
    </submittedName>
</protein>
<dbReference type="RefSeq" id="WP_390304110.1">
    <property type="nucleotide sequence ID" value="NZ_JBHRRZ010000010.1"/>
</dbReference>
<reference evidence="2" key="1">
    <citation type="journal article" date="2019" name="Int. J. Syst. Evol. Microbiol.">
        <title>The Global Catalogue of Microorganisms (GCM) 10K type strain sequencing project: providing services to taxonomists for standard genome sequencing and annotation.</title>
        <authorList>
            <consortium name="The Broad Institute Genomics Platform"/>
            <consortium name="The Broad Institute Genome Sequencing Center for Infectious Disease"/>
            <person name="Wu L."/>
            <person name="Ma J."/>
        </authorList>
    </citation>
    <scope>NUCLEOTIDE SEQUENCE [LARGE SCALE GENOMIC DNA]</scope>
    <source>
        <strain evidence="2">KCTC 13193</strain>
    </source>
</reference>
<dbReference type="EMBL" id="JBHRRZ010000010">
    <property type="protein sequence ID" value="MFC2947817.1"/>
    <property type="molecule type" value="Genomic_DNA"/>
</dbReference>
<name>A0ABV7A422_9BACI</name>
<accession>A0ABV7A422</accession>
<gene>
    <name evidence="1" type="ORF">ACFODW_05620</name>
</gene>